<dbReference type="SMART" id="SM00450">
    <property type="entry name" value="RHOD"/>
    <property type="match status" value="1"/>
</dbReference>
<sequence length="124" mass="13046">MKTSAPLLLIATLLAGCAPQAITGYTTVTVRELKTAYDAGAYVLDVRTPAEYAEGHLARAVNLPLDQVQARAGEVPADRPVYVICRSGNRSAQASAILTMAGKDVRNVGGGMNDWIAAGYPVTR</sequence>
<dbReference type="Pfam" id="PF00581">
    <property type="entry name" value="Rhodanese"/>
    <property type="match status" value="1"/>
</dbReference>
<comment type="caution">
    <text evidence="4">The sequence shown here is derived from an EMBL/GenBank/DDBJ whole genome shotgun (WGS) entry which is preliminary data.</text>
</comment>
<evidence type="ECO:0000313" key="3">
    <source>
        <dbReference type="EMBL" id="GHF63260.1"/>
    </source>
</evidence>
<dbReference type="PROSITE" id="PS51257">
    <property type="entry name" value="PROKAR_LIPOPROTEIN"/>
    <property type="match status" value="1"/>
</dbReference>
<keyword evidence="1" id="KW-0732">Signal</keyword>
<accession>A0A7W8NSJ7</accession>
<evidence type="ECO:0000313" key="6">
    <source>
        <dbReference type="Proteomes" id="UP000619376"/>
    </source>
</evidence>
<dbReference type="PROSITE" id="PS50206">
    <property type="entry name" value="RHODANESE_3"/>
    <property type="match status" value="1"/>
</dbReference>
<evidence type="ECO:0000313" key="5">
    <source>
        <dbReference type="Proteomes" id="UP000539473"/>
    </source>
</evidence>
<dbReference type="InterPro" id="IPR050229">
    <property type="entry name" value="GlpE_sulfurtransferase"/>
</dbReference>
<dbReference type="RefSeq" id="WP_184115971.1">
    <property type="nucleotide sequence ID" value="NZ_BNAJ01000018.1"/>
</dbReference>
<dbReference type="InterPro" id="IPR001763">
    <property type="entry name" value="Rhodanese-like_dom"/>
</dbReference>
<protein>
    <submittedName>
        <fullName evidence="3 4">Sulfurtransferase</fullName>
    </submittedName>
</protein>
<dbReference type="EMBL" id="BNAJ01000018">
    <property type="protein sequence ID" value="GHF63260.1"/>
    <property type="molecule type" value="Genomic_DNA"/>
</dbReference>
<reference evidence="3" key="1">
    <citation type="journal article" date="2014" name="Int. J. Syst. Evol. Microbiol.">
        <title>Complete genome of a new Firmicutes species belonging to the dominant human colonic microbiota ('Ruminococcus bicirculans') reveals two chromosomes and a selective capacity to utilize plant glucans.</title>
        <authorList>
            <consortium name="NISC Comparative Sequencing Program"/>
            <person name="Wegmann U."/>
            <person name="Louis P."/>
            <person name="Goesmann A."/>
            <person name="Henrissat B."/>
            <person name="Duncan S.H."/>
            <person name="Flint H.J."/>
        </authorList>
    </citation>
    <scope>NUCLEOTIDE SEQUENCE</scope>
    <source>
        <strain evidence="3">CGMCC 1.18437</strain>
    </source>
</reference>
<evidence type="ECO:0000256" key="1">
    <source>
        <dbReference type="SAM" id="SignalP"/>
    </source>
</evidence>
<dbReference type="CDD" id="cd00158">
    <property type="entry name" value="RHOD"/>
    <property type="match status" value="1"/>
</dbReference>
<dbReference type="Proteomes" id="UP000539473">
    <property type="component" value="Unassembled WGS sequence"/>
</dbReference>
<dbReference type="Proteomes" id="UP000619376">
    <property type="component" value="Unassembled WGS sequence"/>
</dbReference>
<dbReference type="InterPro" id="IPR036873">
    <property type="entry name" value="Rhodanese-like_dom_sf"/>
</dbReference>
<feature type="chain" id="PRO_5031231393" evidence="1">
    <location>
        <begin position="24"/>
        <end position="124"/>
    </location>
</feature>
<feature type="domain" description="Rhodanese" evidence="2">
    <location>
        <begin position="37"/>
        <end position="124"/>
    </location>
</feature>
<reference evidence="4 5" key="3">
    <citation type="submission" date="2020-08" db="EMBL/GenBank/DDBJ databases">
        <title>Genomic Encyclopedia of Type Strains, Phase IV (KMG-IV): sequencing the most valuable type-strain genomes for metagenomic binning, comparative biology and taxonomic classification.</title>
        <authorList>
            <person name="Goeker M."/>
        </authorList>
    </citation>
    <scope>NUCLEOTIDE SEQUENCE [LARGE SCALE GENOMIC DNA]</scope>
    <source>
        <strain evidence="4 5">DSM 27521</strain>
    </source>
</reference>
<dbReference type="AlphaFoldDB" id="A0A7W8NSJ7"/>
<gene>
    <name evidence="3" type="ORF">GCM10017781_44000</name>
    <name evidence="4" type="ORF">HNQ07_004535</name>
</gene>
<feature type="signal peptide" evidence="1">
    <location>
        <begin position="1"/>
        <end position="23"/>
    </location>
</feature>
<reference evidence="6" key="2">
    <citation type="journal article" date="2019" name="Int. J. Syst. Evol. Microbiol.">
        <title>The Global Catalogue of Microorganisms (GCM) 10K type strain sequencing project: providing services to taxonomists for standard genome sequencing and annotation.</title>
        <authorList>
            <consortium name="The Broad Institute Genomics Platform"/>
            <consortium name="The Broad Institute Genome Sequencing Center for Infectious Disease"/>
            <person name="Wu L."/>
            <person name="Ma J."/>
        </authorList>
    </citation>
    <scope>NUCLEOTIDE SEQUENCE [LARGE SCALE GENOMIC DNA]</scope>
    <source>
        <strain evidence="6">CGMCC 1.18437</strain>
    </source>
</reference>
<dbReference type="PANTHER" id="PTHR43031:SF1">
    <property type="entry name" value="PYRIDINE NUCLEOTIDE-DISULPHIDE OXIDOREDUCTASE"/>
    <property type="match status" value="1"/>
</dbReference>
<keyword evidence="6" id="KW-1185">Reference proteome</keyword>
<evidence type="ECO:0000259" key="2">
    <source>
        <dbReference type="PROSITE" id="PS50206"/>
    </source>
</evidence>
<organism evidence="4 5">
    <name type="scientific">Deinococcus metalli</name>
    <dbReference type="NCBI Taxonomy" id="1141878"/>
    <lineage>
        <taxon>Bacteria</taxon>
        <taxon>Thermotogati</taxon>
        <taxon>Deinococcota</taxon>
        <taxon>Deinococci</taxon>
        <taxon>Deinococcales</taxon>
        <taxon>Deinococcaceae</taxon>
        <taxon>Deinococcus</taxon>
    </lineage>
</organism>
<proteinExistence type="predicted"/>
<keyword evidence="4" id="KW-0808">Transferase</keyword>
<dbReference type="Gene3D" id="3.40.250.10">
    <property type="entry name" value="Rhodanese-like domain"/>
    <property type="match status" value="1"/>
</dbReference>
<dbReference type="EMBL" id="JACHFK010000018">
    <property type="protein sequence ID" value="MBB5379025.1"/>
    <property type="molecule type" value="Genomic_DNA"/>
</dbReference>
<dbReference type="PANTHER" id="PTHR43031">
    <property type="entry name" value="FAD-DEPENDENT OXIDOREDUCTASE"/>
    <property type="match status" value="1"/>
</dbReference>
<evidence type="ECO:0000313" key="4">
    <source>
        <dbReference type="EMBL" id="MBB5379025.1"/>
    </source>
</evidence>
<name>A0A7W8NSJ7_9DEIO</name>
<dbReference type="SUPFAM" id="SSF52821">
    <property type="entry name" value="Rhodanese/Cell cycle control phosphatase"/>
    <property type="match status" value="1"/>
</dbReference>
<reference evidence="3" key="4">
    <citation type="submission" date="2024-05" db="EMBL/GenBank/DDBJ databases">
        <authorList>
            <person name="Sun Q."/>
            <person name="Zhou Y."/>
        </authorList>
    </citation>
    <scope>NUCLEOTIDE SEQUENCE</scope>
    <source>
        <strain evidence="3">CGMCC 1.18437</strain>
    </source>
</reference>
<dbReference type="GO" id="GO:0016740">
    <property type="term" value="F:transferase activity"/>
    <property type="evidence" value="ECO:0007669"/>
    <property type="project" value="UniProtKB-KW"/>
</dbReference>